<dbReference type="InterPro" id="IPR055222">
    <property type="entry name" value="PRISE-like_Rossmann-fold"/>
</dbReference>
<organism evidence="2 3">
    <name type="scientific">Wallemia ichthyophaga</name>
    <dbReference type="NCBI Taxonomy" id="245174"/>
    <lineage>
        <taxon>Eukaryota</taxon>
        <taxon>Fungi</taxon>
        <taxon>Dikarya</taxon>
        <taxon>Basidiomycota</taxon>
        <taxon>Wallemiomycotina</taxon>
        <taxon>Wallemiomycetes</taxon>
        <taxon>Wallemiales</taxon>
        <taxon>Wallemiaceae</taxon>
        <taxon>Wallemia</taxon>
    </lineage>
</organism>
<dbReference type="AlphaFoldDB" id="A0A4T0IV53"/>
<dbReference type="Pfam" id="PF22917">
    <property type="entry name" value="PRISE"/>
    <property type="match status" value="1"/>
</dbReference>
<dbReference type="InterPro" id="IPR036291">
    <property type="entry name" value="NAD(P)-bd_dom_sf"/>
</dbReference>
<accession>A0A4T0IV53</accession>
<dbReference type="EMBL" id="SPOI01000173">
    <property type="protein sequence ID" value="TIB33930.1"/>
    <property type="molecule type" value="Genomic_DNA"/>
</dbReference>
<reference evidence="2 3" key="1">
    <citation type="submission" date="2019-03" db="EMBL/GenBank/DDBJ databases">
        <title>Sequencing 23 genomes of Wallemia ichthyophaga.</title>
        <authorList>
            <person name="Gostincar C."/>
        </authorList>
    </citation>
    <scope>NUCLEOTIDE SEQUENCE [LARGE SCALE GENOMIC DNA]</scope>
    <source>
        <strain evidence="2 3">EXF-6200</strain>
    </source>
</reference>
<evidence type="ECO:0000313" key="3">
    <source>
        <dbReference type="Proteomes" id="UP000310689"/>
    </source>
</evidence>
<comment type="caution">
    <text evidence="2">The sequence shown here is derived from an EMBL/GenBank/DDBJ whole genome shotgun (WGS) entry which is preliminary data.</text>
</comment>
<sequence length="615" mass="69788">MVGKTALVFGATGISGIAAIEALLNDSSYSRIIAISRRPVERECVEHIPIDLIHSTPAEIADALDAGGADSSTHVFFYAYIDSKNTDEQNAVNNQLFERSIEGVSMACTRLSHFHLQTGYKYYMPAFTAEKFPPLPFREDAERQSHVRDFFYYYQEDKLKEVSERCGWKWSVSRPCAITGFSKGNWMSVAVTMALYIFACREFGEHLHFPGPLLCYSMDYDNSTASNNAEFQLHCAEHANNQAFNIHDGQPYQFNTLWPKVAGYFGMEVPSPPAEDLQVKEGEFLKVAFSVQNWANKHREDFPALVHKYNLDPHTFEYANWSSIEILAGLPFPTIASLEAARSIGWTKSIDTYADGYKECFDKMRECNLLPKMHQLPKICIPPNTSFKEAYIDGNVLFLSKQQHIDLSMINHHHIITRCVDELFVLLYLHNERRLKLIQSFTKKSLNCRCILHIKTVSEDDARWLLKKMMKWFHLSNVDYRRVCAYGMAGEYNNVLLSDQVDQTSKFSLESKSMSQVTCNASMSTLSLQSRSSISTIASVGSISTHSPTNIPYKRSKSDSTSQPRHPNLVCFSGQKSLHQERSIASLSDNVKPPFLRSISSPNQQELDRCRSVAL</sequence>
<dbReference type="PANTHER" id="PTHR32487:SF0">
    <property type="entry name" value="3-OXO-DELTA(4,5)-STEROID 5-BETA-REDUCTASE"/>
    <property type="match status" value="1"/>
</dbReference>
<evidence type="ECO:0000259" key="1">
    <source>
        <dbReference type="Pfam" id="PF22917"/>
    </source>
</evidence>
<feature type="domain" description="PRISE-like Rossmann-fold" evidence="1">
    <location>
        <begin position="6"/>
        <end position="371"/>
    </location>
</feature>
<protein>
    <recommendedName>
        <fullName evidence="1">PRISE-like Rossmann-fold domain-containing protein</fullName>
    </recommendedName>
</protein>
<proteinExistence type="predicted"/>
<gene>
    <name evidence="2" type="ORF">E3P86_02893</name>
</gene>
<dbReference type="Proteomes" id="UP000310689">
    <property type="component" value="Unassembled WGS sequence"/>
</dbReference>
<dbReference type="PANTHER" id="PTHR32487">
    <property type="entry name" value="3-OXO-DELTA(4,5)-STEROID 5-BETA-REDUCTASE"/>
    <property type="match status" value="1"/>
</dbReference>
<dbReference type="Gene3D" id="3.40.50.720">
    <property type="entry name" value="NAD(P)-binding Rossmann-like Domain"/>
    <property type="match status" value="1"/>
</dbReference>
<evidence type="ECO:0000313" key="2">
    <source>
        <dbReference type="EMBL" id="TIB33930.1"/>
    </source>
</evidence>
<dbReference type="SUPFAM" id="SSF51735">
    <property type="entry name" value="NAD(P)-binding Rossmann-fold domains"/>
    <property type="match status" value="1"/>
</dbReference>
<name>A0A4T0IV53_WALIC</name>